<sequence length="327" mass="35506">MGDPLTRQLNAATSLAGRVRETGRGLAAGAVKTAVLAGVAGAAGLAYGSWEKNQFGVRHEELAILPEGAEPFRILHLSDIHFIPGQRKKAEWLRSLDELNPDLVVNTGDNLSHRDAIDPLLDALKPLLNRPGVFVPGSNDYFAPRLKSPLAYFAGPSRQRKEPVALDWPRLRAGFGMSGWVDLTNRNQSLVFNRMRFDFSGMDDPHIERERFTGWPQGIAAGAAPSLRVGVVHAPYQRALDTLTEAGAELILSGHTHGGQVCIPGYGALVSNCDLPTWRARGLHDWESKGHTTPVNVSAGIGTSRFAPYRIACRPEAVMLELTAREG</sequence>
<dbReference type="PANTHER" id="PTHR31302">
    <property type="entry name" value="TRANSMEMBRANE PROTEIN WITH METALLOPHOSPHOESTERASE DOMAIN-RELATED"/>
    <property type="match status" value="1"/>
</dbReference>
<dbReference type="Gene3D" id="3.60.21.10">
    <property type="match status" value="1"/>
</dbReference>
<feature type="domain" description="Calcineurin-like phosphoesterase" evidence="1">
    <location>
        <begin position="72"/>
        <end position="258"/>
    </location>
</feature>
<dbReference type="InterPro" id="IPR051158">
    <property type="entry name" value="Metallophosphoesterase_sf"/>
</dbReference>
<gene>
    <name evidence="2" type="ORF">SAMN04489745_0925</name>
</gene>
<name>A0A1H4L9B5_9MICC</name>
<reference evidence="2 3" key="1">
    <citation type="submission" date="2016-10" db="EMBL/GenBank/DDBJ databases">
        <authorList>
            <person name="de Groot N.N."/>
        </authorList>
    </citation>
    <scope>NUCLEOTIDE SEQUENCE [LARGE SCALE GENOMIC DNA]</scope>
    <source>
        <strain evidence="2 3">DSM 10495</strain>
    </source>
</reference>
<dbReference type="SUPFAM" id="SSF56300">
    <property type="entry name" value="Metallo-dependent phosphatases"/>
    <property type="match status" value="1"/>
</dbReference>
<dbReference type="GO" id="GO:0009245">
    <property type="term" value="P:lipid A biosynthetic process"/>
    <property type="evidence" value="ECO:0007669"/>
    <property type="project" value="TreeGrafter"/>
</dbReference>
<dbReference type="GO" id="GO:0008758">
    <property type="term" value="F:UDP-2,3-diacylglucosamine hydrolase activity"/>
    <property type="evidence" value="ECO:0007669"/>
    <property type="project" value="TreeGrafter"/>
</dbReference>
<accession>A0A1H4L9B5</accession>
<dbReference type="InterPro" id="IPR029052">
    <property type="entry name" value="Metallo-depent_PP-like"/>
</dbReference>
<dbReference type="Proteomes" id="UP000182652">
    <property type="component" value="Unassembled WGS sequence"/>
</dbReference>
<dbReference type="InterPro" id="IPR004843">
    <property type="entry name" value="Calcineurin-like_PHP"/>
</dbReference>
<dbReference type="AlphaFoldDB" id="A0A1H4L9B5"/>
<dbReference type="STRING" id="156980.SAMN04489745_0925"/>
<dbReference type="GO" id="GO:0016020">
    <property type="term" value="C:membrane"/>
    <property type="evidence" value="ECO:0007669"/>
    <property type="project" value="GOC"/>
</dbReference>
<evidence type="ECO:0000313" key="3">
    <source>
        <dbReference type="Proteomes" id="UP000182652"/>
    </source>
</evidence>
<proteinExistence type="predicted"/>
<organism evidence="2 3">
    <name type="scientific">Arthrobacter woluwensis</name>
    <dbReference type="NCBI Taxonomy" id="156980"/>
    <lineage>
        <taxon>Bacteria</taxon>
        <taxon>Bacillati</taxon>
        <taxon>Actinomycetota</taxon>
        <taxon>Actinomycetes</taxon>
        <taxon>Micrococcales</taxon>
        <taxon>Micrococcaceae</taxon>
        <taxon>Arthrobacter</taxon>
    </lineage>
</organism>
<evidence type="ECO:0000313" key="2">
    <source>
        <dbReference type="EMBL" id="SEB67283.1"/>
    </source>
</evidence>
<dbReference type="Pfam" id="PF00149">
    <property type="entry name" value="Metallophos"/>
    <property type="match status" value="1"/>
</dbReference>
<evidence type="ECO:0000259" key="1">
    <source>
        <dbReference type="Pfam" id="PF00149"/>
    </source>
</evidence>
<dbReference type="RefSeq" id="WP_373277865.1">
    <property type="nucleotide sequence ID" value="NZ_FNSN01000003.1"/>
</dbReference>
<dbReference type="EMBL" id="FNSN01000003">
    <property type="protein sequence ID" value="SEB67283.1"/>
    <property type="molecule type" value="Genomic_DNA"/>
</dbReference>
<dbReference type="PANTHER" id="PTHR31302:SF20">
    <property type="entry name" value="CONSERVED PROTEIN"/>
    <property type="match status" value="1"/>
</dbReference>
<keyword evidence="3" id="KW-1185">Reference proteome</keyword>
<protein>
    <recommendedName>
        <fullName evidence="1">Calcineurin-like phosphoesterase domain-containing protein</fullName>
    </recommendedName>
</protein>